<gene>
    <name evidence="1" type="ORF">EP51_40275</name>
</gene>
<evidence type="ECO:0000313" key="1">
    <source>
        <dbReference type="EMBL" id="AII10508.1"/>
    </source>
</evidence>
<evidence type="ECO:0000313" key="2">
    <source>
        <dbReference type="Proteomes" id="UP000028488"/>
    </source>
</evidence>
<proteinExistence type="predicted"/>
<geneLocation type="plasmid" evidence="1 2">
    <name>pPDG1</name>
</geneLocation>
<dbReference type="RefSeq" id="WP_037228703.1">
    <property type="nucleotide sequence ID" value="NZ_CP008948.1"/>
</dbReference>
<dbReference type="EMBL" id="CP008948">
    <property type="protein sequence ID" value="AII10508.1"/>
    <property type="molecule type" value="Genomic_DNA"/>
</dbReference>
<dbReference type="AlphaFoldDB" id="A0A076EYK2"/>
<organism evidence="1 2">
    <name type="scientific">Rhodococcus opacus</name>
    <name type="common">Nocardia opaca</name>
    <dbReference type="NCBI Taxonomy" id="37919"/>
    <lineage>
        <taxon>Bacteria</taxon>
        <taxon>Bacillati</taxon>
        <taxon>Actinomycetota</taxon>
        <taxon>Actinomycetes</taxon>
        <taxon>Mycobacteriales</taxon>
        <taxon>Nocardiaceae</taxon>
        <taxon>Rhodococcus</taxon>
    </lineage>
</organism>
<keyword evidence="1" id="KW-0614">Plasmid</keyword>
<protein>
    <submittedName>
        <fullName evidence="1">Uncharacterized protein</fullName>
    </submittedName>
</protein>
<reference evidence="1 2" key="1">
    <citation type="submission" date="2014-07" db="EMBL/GenBank/DDBJ databases">
        <title>Genome Sequence of Rhodococcus opacus Strain R7, a Biodegrader of Mono- and Polycyclic Aromatic Hydrocarbons.</title>
        <authorList>
            <person name="Di Gennaro P."/>
            <person name="Zampolli J."/>
            <person name="Presti I."/>
            <person name="Cappelletti M."/>
            <person name="D'Ursi P."/>
            <person name="Orro A."/>
            <person name="Mezzelani A."/>
            <person name="Milanesi L."/>
        </authorList>
    </citation>
    <scope>NUCLEOTIDE SEQUENCE [LARGE SCALE GENOMIC DNA]</scope>
    <source>
        <strain evidence="1 2">R7</strain>
        <plasmid evidence="1">pPDG1</plasmid>
    </source>
</reference>
<sequence length="118" mass="12808">MAVRQIERAVILEPEDIEAMHRPFVNKGNSDPVVRAYREALRASTPGWLAALDTESKTVSRSRLDELLTAIGHRRGLVGALPDGEVKTEALDQLTSLDELITEMLAQLDGTTSGAGNL</sequence>
<dbReference type="Proteomes" id="UP000028488">
    <property type="component" value="Plasmid pPDG1"/>
</dbReference>
<name>A0A076EYK2_RHOOP</name>
<accession>A0A076EYK2</accession>